<dbReference type="EMBL" id="MUEK01000002">
    <property type="protein sequence ID" value="OOE41075.1"/>
    <property type="molecule type" value="Genomic_DNA"/>
</dbReference>
<evidence type="ECO:0000313" key="4">
    <source>
        <dbReference type="EMBL" id="OOE46151.1"/>
    </source>
</evidence>
<evidence type="ECO:0000313" key="5">
    <source>
        <dbReference type="Proteomes" id="UP000188726"/>
    </source>
</evidence>
<dbReference type="RefSeq" id="WP_069361029.1">
    <property type="nucleotide sequence ID" value="NZ_CP040021.1"/>
</dbReference>
<keyword evidence="1" id="KW-0732">Signal</keyword>
<dbReference type="InterPro" id="IPR025433">
    <property type="entry name" value="DUF4168"/>
</dbReference>
<evidence type="ECO:0000259" key="2">
    <source>
        <dbReference type="Pfam" id="PF13767"/>
    </source>
</evidence>
<accession>A0AB36K0L4</accession>
<protein>
    <recommendedName>
        <fullName evidence="2">DUF4168 domain-containing protein</fullName>
    </recommendedName>
</protein>
<sequence length="117" mass="13013">MKRLLATLSFAFVVAASLPSFAANETNELSADQLTDQVISSYAEAAEQVVSMSKDYQSKLESIRSEEKAKALMAQTQKEMAQAIEATGLTIEEYNAVFRQAREDKELQKKISNMLNE</sequence>
<name>A0AB36K0L4_9GAMM</name>
<evidence type="ECO:0000256" key="1">
    <source>
        <dbReference type="SAM" id="SignalP"/>
    </source>
</evidence>
<feature type="chain" id="PRO_5044719910" description="DUF4168 domain-containing protein" evidence="1">
    <location>
        <begin position="23"/>
        <end position="117"/>
    </location>
</feature>
<dbReference type="Proteomes" id="UP000189021">
    <property type="component" value="Unassembled WGS sequence"/>
</dbReference>
<dbReference type="EMBL" id="MUEO01000003">
    <property type="protein sequence ID" value="OOE46151.1"/>
    <property type="molecule type" value="Genomic_DNA"/>
</dbReference>
<feature type="signal peptide" evidence="1">
    <location>
        <begin position="1"/>
        <end position="22"/>
    </location>
</feature>
<feature type="domain" description="DUF4168" evidence="2">
    <location>
        <begin position="36"/>
        <end position="111"/>
    </location>
</feature>
<comment type="caution">
    <text evidence="3">The sequence shown here is derived from an EMBL/GenBank/DDBJ whole genome shotgun (WGS) entry which is preliminary data.</text>
</comment>
<dbReference type="Proteomes" id="UP000188726">
    <property type="component" value="Unassembled WGS sequence"/>
</dbReference>
<evidence type="ECO:0000313" key="3">
    <source>
        <dbReference type="EMBL" id="OOE41075.1"/>
    </source>
</evidence>
<proteinExistence type="predicted"/>
<dbReference type="Pfam" id="PF13767">
    <property type="entry name" value="DUF4168"/>
    <property type="match status" value="1"/>
</dbReference>
<organism evidence="3 6">
    <name type="scientific">Salinivibrio kushneri</name>
    <dbReference type="NCBI Taxonomy" id="1908198"/>
    <lineage>
        <taxon>Bacteria</taxon>
        <taxon>Pseudomonadati</taxon>
        <taxon>Pseudomonadota</taxon>
        <taxon>Gammaproteobacteria</taxon>
        <taxon>Vibrionales</taxon>
        <taxon>Vibrionaceae</taxon>
        <taxon>Salinivibrio</taxon>
    </lineage>
</organism>
<reference evidence="5 6" key="1">
    <citation type="journal article" date="2017" name="Genome Announc.">
        <title>Draft Genome Sequences of Salinivibrio proteolyticus, Salinivibrio sharmensis, Salinivibrio siamensis, Salinivibrio costicola subsp. alcaliphilus, Salinivibrio costicola subsp. vallismortis, and 29 New Isolates Belonging to the Genus Salinivibrio.</title>
        <authorList>
            <person name="Lopez-Hermoso C."/>
            <person name="de la Haba R.R."/>
            <person name="Sanchez-Porro C."/>
            <person name="Bayliss S.C."/>
            <person name="Feil E.J."/>
            <person name="Ventosa A."/>
        </authorList>
    </citation>
    <scope>NUCLEOTIDE SEQUENCE [LARGE SCALE GENOMIC DNA]</scope>
    <source>
        <strain evidence="3 6">AL184</strain>
        <strain evidence="4 5">IC202</strain>
    </source>
</reference>
<keyword evidence="6" id="KW-1185">Reference proteome</keyword>
<evidence type="ECO:0000313" key="6">
    <source>
        <dbReference type="Proteomes" id="UP000189021"/>
    </source>
</evidence>
<dbReference type="AlphaFoldDB" id="A0AB36K0L4"/>
<gene>
    <name evidence="3" type="ORF">BZG00_02970</name>
    <name evidence="4" type="ORF">BZG09_02115</name>
</gene>